<dbReference type="Pfam" id="PF00324">
    <property type="entry name" value="AA_permease"/>
    <property type="match status" value="1"/>
</dbReference>
<feature type="transmembrane region" description="Helical" evidence="9">
    <location>
        <begin position="163"/>
        <end position="185"/>
    </location>
</feature>
<dbReference type="AlphaFoldDB" id="A0A671Y3N1"/>
<evidence type="ECO:0000259" key="11">
    <source>
        <dbReference type="Pfam" id="PF03522"/>
    </source>
</evidence>
<dbReference type="InterPro" id="IPR004842">
    <property type="entry name" value="SLC12A_fam"/>
</dbReference>
<evidence type="ECO:0000256" key="9">
    <source>
        <dbReference type="SAM" id="Phobius"/>
    </source>
</evidence>
<evidence type="ECO:0000256" key="3">
    <source>
        <dbReference type="ARBA" id="ARBA00019359"/>
    </source>
</evidence>
<feature type="transmembrane region" description="Helical" evidence="9">
    <location>
        <begin position="120"/>
        <end position="143"/>
    </location>
</feature>
<feature type="transmembrane region" description="Helical" evidence="9">
    <location>
        <begin position="351"/>
        <end position="375"/>
    </location>
</feature>
<feature type="transmembrane region" description="Helical" evidence="9">
    <location>
        <begin position="37"/>
        <end position="60"/>
    </location>
</feature>
<proteinExistence type="inferred from homology"/>
<feature type="domain" description="Amino acid permease/ SLC12A" evidence="10">
    <location>
        <begin position="42"/>
        <end position="537"/>
    </location>
</feature>
<keyword evidence="5 9" id="KW-0812">Transmembrane</keyword>
<dbReference type="GeneTree" id="ENSGT00940000164152"/>
<dbReference type="Pfam" id="PF03522">
    <property type="entry name" value="SLC12"/>
    <property type="match status" value="1"/>
</dbReference>
<keyword evidence="13" id="KW-1185">Reference proteome</keyword>
<accession>A0A671Y3N1</accession>
<dbReference type="GO" id="GO:0055064">
    <property type="term" value="P:chloride ion homeostasis"/>
    <property type="evidence" value="ECO:0007669"/>
    <property type="project" value="TreeGrafter"/>
</dbReference>
<evidence type="ECO:0000256" key="7">
    <source>
        <dbReference type="ARBA" id="ARBA00023136"/>
    </source>
</evidence>
<feature type="transmembrane region" description="Helical" evidence="9">
    <location>
        <begin position="307"/>
        <end position="331"/>
    </location>
</feature>
<dbReference type="Ensembl" id="ENSSAUT00010061044.1">
    <property type="protein sequence ID" value="ENSSAUP00010058149.1"/>
    <property type="gene ID" value="ENSSAUG00010023723.1"/>
</dbReference>
<keyword evidence="6 9" id="KW-1133">Transmembrane helix</keyword>
<evidence type="ECO:0000256" key="2">
    <source>
        <dbReference type="ARBA" id="ARBA00010593"/>
    </source>
</evidence>
<reference evidence="12" key="2">
    <citation type="submission" date="2025-08" db="UniProtKB">
        <authorList>
            <consortium name="Ensembl"/>
        </authorList>
    </citation>
    <scope>IDENTIFICATION</scope>
</reference>
<comment type="similarity">
    <text evidence="2">Belongs to the SLC12A transporter family.</text>
</comment>
<comment type="subcellular location">
    <subcellularLocation>
        <location evidence="1">Membrane</location>
        <topology evidence="1">Multi-pass membrane protein</topology>
    </subcellularLocation>
</comment>
<feature type="region of interest" description="Disordered" evidence="8">
    <location>
        <begin position="652"/>
        <end position="673"/>
    </location>
</feature>
<feature type="domain" description="SLC12A transporter C-terminal" evidence="11">
    <location>
        <begin position="549"/>
        <end position="636"/>
    </location>
</feature>
<dbReference type="GO" id="GO:0006884">
    <property type="term" value="P:cell volume homeostasis"/>
    <property type="evidence" value="ECO:0007669"/>
    <property type="project" value="TreeGrafter"/>
</dbReference>
<dbReference type="InterPro" id="IPR018491">
    <property type="entry name" value="SLC12_C"/>
</dbReference>
<feature type="transmembrane region" description="Helical" evidence="9">
    <location>
        <begin position="264"/>
        <end position="286"/>
    </location>
</feature>
<dbReference type="PANTHER" id="PTHR11827:SF96">
    <property type="entry name" value="SOLUTE CARRIER FAMILY 12 MEMBER 9"/>
    <property type="match status" value="1"/>
</dbReference>
<evidence type="ECO:0000256" key="5">
    <source>
        <dbReference type="ARBA" id="ARBA00022692"/>
    </source>
</evidence>
<dbReference type="GO" id="GO:0015379">
    <property type="term" value="F:potassium:chloride symporter activity"/>
    <property type="evidence" value="ECO:0007669"/>
    <property type="project" value="TreeGrafter"/>
</dbReference>
<name>A0A671Y3N1_SPAAU</name>
<dbReference type="Gene3D" id="1.20.1740.10">
    <property type="entry name" value="Amino acid/polyamine transporter I"/>
    <property type="match status" value="1"/>
</dbReference>
<reference evidence="12" key="3">
    <citation type="submission" date="2025-09" db="UniProtKB">
        <authorList>
            <consortium name="Ensembl"/>
        </authorList>
    </citation>
    <scope>IDENTIFICATION</scope>
</reference>
<organism evidence="12 13">
    <name type="scientific">Sparus aurata</name>
    <name type="common">Gilthead sea bream</name>
    <dbReference type="NCBI Taxonomy" id="8175"/>
    <lineage>
        <taxon>Eukaryota</taxon>
        <taxon>Metazoa</taxon>
        <taxon>Chordata</taxon>
        <taxon>Craniata</taxon>
        <taxon>Vertebrata</taxon>
        <taxon>Euteleostomi</taxon>
        <taxon>Actinopterygii</taxon>
        <taxon>Neopterygii</taxon>
        <taxon>Teleostei</taxon>
        <taxon>Neoteleostei</taxon>
        <taxon>Acanthomorphata</taxon>
        <taxon>Eupercaria</taxon>
        <taxon>Spariformes</taxon>
        <taxon>Sparidae</taxon>
        <taxon>Sparus</taxon>
    </lineage>
</organism>
<evidence type="ECO:0000256" key="8">
    <source>
        <dbReference type="SAM" id="MobiDB-lite"/>
    </source>
</evidence>
<reference evidence="12" key="1">
    <citation type="submission" date="2021-04" db="EMBL/GenBank/DDBJ databases">
        <authorList>
            <consortium name="Wellcome Sanger Institute Data Sharing"/>
        </authorList>
    </citation>
    <scope>NUCLEOTIDE SEQUENCE [LARGE SCALE GENOMIC DNA]</scope>
</reference>
<feature type="transmembrane region" description="Helical" evidence="9">
    <location>
        <begin position="419"/>
        <end position="444"/>
    </location>
</feature>
<dbReference type="GO" id="GO:0055075">
    <property type="term" value="P:potassium ion homeostasis"/>
    <property type="evidence" value="ECO:0007669"/>
    <property type="project" value="TreeGrafter"/>
</dbReference>
<evidence type="ECO:0000256" key="4">
    <source>
        <dbReference type="ARBA" id="ARBA00022448"/>
    </source>
</evidence>
<feature type="transmembrane region" description="Helical" evidence="9">
    <location>
        <begin position="456"/>
        <end position="478"/>
    </location>
</feature>
<evidence type="ECO:0000313" key="12">
    <source>
        <dbReference type="Ensembl" id="ENSSAUP00010058149.1"/>
    </source>
</evidence>
<evidence type="ECO:0000256" key="6">
    <source>
        <dbReference type="ARBA" id="ARBA00022989"/>
    </source>
</evidence>
<keyword evidence="4" id="KW-0813">Transport</keyword>
<sequence>MTERTPLLHYRLSASVNESEQRSPPAGSAHQRQPKKLSIFFGVVIPTLLSMFSVVLFLRIGFVVGQSGLYQAIAMFLVAYFIISMTVLSVCAISTNGALDAGGAYYMISRALGPEFGGSIGIMFFLANVCGSALYVLGLVEAIVATFGVPEATSSYQILPSGYWWSLLYATAIALLCLLVCLVGAHIYAKATFLIFLVVMFVLGTIFVSFFAVSPRTIPLPSIGNPAANGTGPLLPTTANFTGFKLETLLGNLWADYTGDYTTGYMMTFTTVFAVMFNGCTGIMAGSNMSGELKNPSYSIPRGTITAVIFTFIIYNLLCVLVACSCDRVLLQRDYSFLRDINIWHPFVTVGVYSSTLSAAMSNLIGASRILYALARDDLFGKVLSPAKKTSHSGNPWVSVIISWFLVQLVLFSGKLNTIASIVTIFFLLVYAAVDLACLALEWASAPNFRPTFRYFTWHTCVLGIIGCAVMMFLINAIYASASIAFMLLLLLLIHYLSPTSSWGYISQALIFHQVRKYLLMLDVRKDHVKFWRPQVLLMVSNPRSSVGLITFINDIKKSGLYVLGHVQLGDLSTLPSDPLQSQYDSWLYLVDHLNIKAFVNLTLANSVRHGIQHLLFISGLGGMRPNTLVLGFYDDCLPKDKLIDPSLSSIQCTDSSGPSEPDDRQDCGEFGDGKVLGPQEYVAIIADAMKMLKNVVLARYFNNFDRAQVLSPPSSSPGKGAVYVDVWPVNLLRPDSSSYVDTCSLFLLQLACILNMVRAWRKATLRLFLCVEEGRSVRGSEEKLGQLLKELRIKAQVYPVPWDQACEEEEDEDYVNSFPSNATRLSDDYLSAVNKLILDAAHPAPAVRFLYLPRPPADTRRYTTYLHQLELLTQDLGPTLLIHGVTPVITTDL</sequence>
<dbReference type="Proteomes" id="UP000472265">
    <property type="component" value="Chromosome 2"/>
</dbReference>
<feature type="transmembrane region" description="Helical" evidence="9">
    <location>
        <begin position="484"/>
        <end position="506"/>
    </location>
</feature>
<gene>
    <name evidence="12" type="primary">zgc:153039</name>
</gene>
<evidence type="ECO:0000259" key="10">
    <source>
        <dbReference type="Pfam" id="PF00324"/>
    </source>
</evidence>
<keyword evidence="7 9" id="KW-0472">Membrane</keyword>
<dbReference type="FunFam" id="1.20.1740.10:FF:000013">
    <property type="entry name" value="Solute carrier family 12 member"/>
    <property type="match status" value="1"/>
</dbReference>
<dbReference type="PANTHER" id="PTHR11827">
    <property type="entry name" value="SOLUTE CARRIER FAMILY 12, CATION COTRANSPORTERS"/>
    <property type="match status" value="1"/>
</dbReference>
<dbReference type="InterPro" id="IPR004841">
    <property type="entry name" value="AA-permease/SLC12A_dom"/>
</dbReference>
<feature type="transmembrane region" description="Helical" evidence="9">
    <location>
        <begin position="72"/>
        <end position="99"/>
    </location>
</feature>
<feature type="transmembrane region" description="Helical" evidence="9">
    <location>
        <begin position="396"/>
        <end position="413"/>
    </location>
</feature>
<feature type="transmembrane region" description="Helical" evidence="9">
    <location>
        <begin position="192"/>
        <end position="213"/>
    </location>
</feature>
<evidence type="ECO:0000256" key="1">
    <source>
        <dbReference type="ARBA" id="ARBA00004141"/>
    </source>
</evidence>
<dbReference type="GO" id="GO:0016020">
    <property type="term" value="C:membrane"/>
    <property type="evidence" value="ECO:0007669"/>
    <property type="project" value="UniProtKB-SubCell"/>
</dbReference>
<protein>
    <recommendedName>
        <fullName evidence="3">Solute carrier family 12 member 9</fullName>
    </recommendedName>
</protein>
<evidence type="ECO:0000313" key="13">
    <source>
        <dbReference type="Proteomes" id="UP000472265"/>
    </source>
</evidence>